<dbReference type="GO" id="GO:0004798">
    <property type="term" value="F:dTMP kinase activity"/>
    <property type="evidence" value="ECO:0007669"/>
    <property type="project" value="UniProtKB-UniRule"/>
</dbReference>
<evidence type="ECO:0000256" key="2">
    <source>
        <dbReference type="ARBA" id="ARBA00012980"/>
    </source>
</evidence>
<comment type="function">
    <text evidence="10 11">Phosphorylation of dTMP to form dTDP in both de novo and salvage pathways of dTTP synthesis.</text>
</comment>
<dbReference type="InterPro" id="IPR027417">
    <property type="entry name" value="P-loop_NTPase"/>
</dbReference>
<dbReference type="PANTHER" id="PTHR10344:SF4">
    <property type="entry name" value="UMP-CMP KINASE 2, MITOCHONDRIAL"/>
    <property type="match status" value="1"/>
</dbReference>
<dbReference type="GO" id="GO:0005829">
    <property type="term" value="C:cytosol"/>
    <property type="evidence" value="ECO:0007669"/>
    <property type="project" value="TreeGrafter"/>
</dbReference>
<evidence type="ECO:0000313" key="13">
    <source>
        <dbReference type="EMBL" id="CAA9423813.1"/>
    </source>
</evidence>
<gene>
    <name evidence="11" type="primary">tmk</name>
    <name evidence="13" type="ORF">AVDCRST_MAG78-1219</name>
</gene>
<evidence type="ECO:0000256" key="4">
    <source>
        <dbReference type="ARBA" id="ARBA00022679"/>
    </source>
</evidence>
<keyword evidence="7 11" id="KW-0418">Kinase</keyword>
<dbReference type="InterPro" id="IPR018095">
    <property type="entry name" value="Thymidylate_kin_CS"/>
</dbReference>
<dbReference type="HAMAP" id="MF_00165">
    <property type="entry name" value="Thymidylate_kinase"/>
    <property type="match status" value="1"/>
</dbReference>
<dbReference type="Gene3D" id="3.40.50.300">
    <property type="entry name" value="P-loop containing nucleotide triphosphate hydrolases"/>
    <property type="match status" value="1"/>
</dbReference>
<comment type="similarity">
    <text evidence="1 11">Belongs to the thymidylate kinase family.</text>
</comment>
<comment type="catalytic activity">
    <reaction evidence="9 11">
        <text>dTMP + ATP = dTDP + ADP</text>
        <dbReference type="Rhea" id="RHEA:13517"/>
        <dbReference type="ChEBI" id="CHEBI:30616"/>
        <dbReference type="ChEBI" id="CHEBI:58369"/>
        <dbReference type="ChEBI" id="CHEBI:63528"/>
        <dbReference type="ChEBI" id="CHEBI:456216"/>
        <dbReference type="EC" id="2.7.4.9"/>
    </reaction>
</comment>
<evidence type="ECO:0000256" key="10">
    <source>
        <dbReference type="ARBA" id="ARBA00057735"/>
    </source>
</evidence>
<evidence type="ECO:0000256" key="8">
    <source>
        <dbReference type="ARBA" id="ARBA00022840"/>
    </source>
</evidence>
<dbReference type="CDD" id="cd01672">
    <property type="entry name" value="TMPK"/>
    <property type="match status" value="1"/>
</dbReference>
<keyword evidence="4 11" id="KW-0808">Transferase</keyword>
<evidence type="ECO:0000256" key="5">
    <source>
        <dbReference type="ARBA" id="ARBA00022727"/>
    </source>
</evidence>
<sequence length="204" mass="22973">MEGLDFSGKSTLVENLRTLLSDLVPPPHFTREPGGTPTAERVRAMLLDPELEMDPWTEAYLYAAARADLVRREILPRLEDGRIVLCERFLDSSIAYQGAGRGLGVAEVRKLNAWAVGEVVPDLTFYLRLPPEERARRASESGAPLDRIEQVGDDFVRRVEEGFEEIARSEPDRVKVLNASSPPEELAETVGRRVRRLWSGDRDF</sequence>
<evidence type="ECO:0000256" key="6">
    <source>
        <dbReference type="ARBA" id="ARBA00022741"/>
    </source>
</evidence>
<dbReference type="GO" id="GO:0006227">
    <property type="term" value="P:dUDP biosynthetic process"/>
    <property type="evidence" value="ECO:0007669"/>
    <property type="project" value="TreeGrafter"/>
</dbReference>
<proteinExistence type="inferred from homology"/>
<evidence type="ECO:0000256" key="7">
    <source>
        <dbReference type="ARBA" id="ARBA00022777"/>
    </source>
</evidence>
<dbReference type="InterPro" id="IPR018094">
    <property type="entry name" value="Thymidylate_kinase"/>
</dbReference>
<evidence type="ECO:0000256" key="11">
    <source>
        <dbReference type="HAMAP-Rule" id="MF_00165"/>
    </source>
</evidence>
<dbReference type="NCBIfam" id="TIGR00041">
    <property type="entry name" value="DTMP_kinase"/>
    <property type="match status" value="1"/>
</dbReference>
<dbReference type="FunFam" id="3.40.50.300:FF:000225">
    <property type="entry name" value="Thymidylate kinase"/>
    <property type="match status" value="1"/>
</dbReference>
<keyword evidence="5 11" id="KW-0545">Nucleotide biosynthesis</keyword>
<reference evidence="13" key="1">
    <citation type="submission" date="2020-02" db="EMBL/GenBank/DDBJ databases">
        <authorList>
            <person name="Meier V. D."/>
        </authorList>
    </citation>
    <scope>NUCLEOTIDE SEQUENCE</scope>
    <source>
        <strain evidence="13">AVDCRST_MAG78</strain>
    </source>
</reference>
<keyword evidence="6 11" id="KW-0547">Nucleotide-binding</keyword>
<organism evidence="13">
    <name type="scientific">uncultured Rubrobacteraceae bacterium</name>
    <dbReference type="NCBI Taxonomy" id="349277"/>
    <lineage>
        <taxon>Bacteria</taxon>
        <taxon>Bacillati</taxon>
        <taxon>Actinomycetota</taxon>
        <taxon>Rubrobacteria</taxon>
        <taxon>Rubrobacterales</taxon>
        <taxon>Rubrobacteraceae</taxon>
        <taxon>environmental samples</taxon>
    </lineage>
</organism>
<dbReference type="SUPFAM" id="SSF52540">
    <property type="entry name" value="P-loop containing nucleoside triphosphate hydrolases"/>
    <property type="match status" value="1"/>
</dbReference>
<protein>
    <recommendedName>
        <fullName evidence="3 11">Thymidylate kinase</fullName>
        <ecNumber evidence="2 11">2.7.4.9</ecNumber>
    </recommendedName>
    <alternativeName>
        <fullName evidence="11">dTMP kinase</fullName>
    </alternativeName>
</protein>
<evidence type="ECO:0000256" key="1">
    <source>
        <dbReference type="ARBA" id="ARBA00009776"/>
    </source>
</evidence>
<feature type="domain" description="Thymidylate kinase-like" evidence="12">
    <location>
        <begin position="2"/>
        <end position="188"/>
    </location>
</feature>
<evidence type="ECO:0000259" key="12">
    <source>
        <dbReference type="Pfam" id="PF02223"/>
    </source>
</evidence>
<evidence type="ECO:0000256" key="3">
    <source>
        <dbReference type="ARBA" id="ARBA00017144"/>
    </source>
</evidence>
<keyword evidence="8 11" id="KW-0067">ATP-binding</keyword>
<dbReference type="EC" id="2.7.4.9" evidence="2 11"/>
<dbReference type="InterPro" id="IPR039430">
    <property type="entry name" value="Thymidylate_kin-like_dom"/>
</dbReference>
<dbReference type="GO" id="GO:0006235">
    <property type="term" value="P:dTTP biosynthetic process"/>
    <property type="evidence" value="ECO:0007669"/>
    <property type="project" value="UniProtKB-UniRule"/>
</dbReference>
<dbReference type="PANTHER" id="PTHR10344">
    <property type="entry name" value="THYMIDYLATE KINASE"/>
    <property type="match status" value="1"/>
</dbReference>
<comment type="caution">
    <text evidence="11">Lacks conserved residue(s) required for the propagation of feature annotation.</text>
</comment>
<dbReference type="Pfam" id="PF02223">
    <property type="entry name" value="Thymidylate_kin"/>
    <property type="match status" value="1"/>
</dbReference>
<dbReference type="AlphaFoldDB" id="A0A6J4PZ73"/>
<evidence type="ECO:0000256" key="9">
    <source>
        <dbReference type="ARBA" id="ARBA00048743"/>
    </source>
</evidence>
<dbReference type="PROSITE" id="PS01331">
    <property type="entry name" value="THYMIDYLATE_KINASE"/>
    <property type="match status" value="1"/>
</dbReference>
<dbReference type="EMBL" id="CADCVB010000087">
    <property type="protein sequence ID" value="CAA9423813.1"/>
    <property type="molecule type" value="Genomic_DNA"/>
</dbReference>
<accession>A0A6J4PZ73</accession>
<dbReference type="GO" id="GO:0005524">
    <property type="term" value="F:ATP binding"/>
    <property type="evidence" value="ECO:0007669"/>
    <property type="project" value="UniProtKB-UniRule"/>
</dbReference>
<name>A0A6J4PZ73_9ACTN</name>
<dbReference type="GO" id="GO:0006233">
    <property type="term" value="P:dTDP biosynthetic process"/>
    <property type="evidence" value="ECO:0007669"/>
    <property type="project" value="InterPro"/>
</dbReference>